<dbReference type="GeneID" id="18913233"/>
<keyword evidence="2" id="KW-1185">Reference proteome</keyword>
<dbReference type="OrthoDB" id="3439489at2759"/>
<proteinExistence type="predicted"/>
<organism evidence="1 2">
    <name type="scientific">Phanerochaete carnosa (strain HHB-10118-sp)</name>
    <name type="common">White-rot fungus</name>
    <name type="synonym">Peniophora carnosa</name>
    <dbReference type="NCBI Taxonomy" id="650164"/>
    <lineage>
        <taxon>Eukaryota</taxon>
        <taxon>Fungi</taxon>
        <taxon>Dikarya</taxon>
        <taxon>Basidiomycota</taxon>
        <taxon>Agaricomycotina</taxon>
        <taxon>Agaricomycetes</taxon>
        <taxon>Polyporales</taxon>
        <taxon>Phanerochaetaceae</taxon>
        <taxon>Phanerochaete</taxon>
    </lineage>
</organism>
<dbReference type="HOGENOM" id="CLU_1723022_0_0_1"/>
<dbReference type="InParanoid" id="K5VYZ7"/>
<evidence type="ECO:0000313" key="2">
    <source>
        <dbReference type="Proteomes" id="UP000008370"/>
    </source>
</evidence>
<dbReference type="EMBL" id="JH930476">
    <property type="protein sequence ID" value="EKM51804.1"/>
    <property type="molecule type" value="Genomic_DNA"/>
</dbReference>
<dbReference type="InterPro" id="IPR031755">
    <property type="entry name" value="Inhibitor_I66"/>
</dbReference>
<dbReference type="Proteomes" id="UP000008370">
    <property type="component" value="Unassembled WGS sequence"/>
</dbReference>
<accession>K5VYZ7</accession>
<gene>
    <name evidence="1" type="ORF">PHACADRAFT_212419</name>
</gene>
<name>K5VYZ7_PHACS</name>
<dbReference type="RefSeq" id="XP_007399601.1">
    <property type="nucleotide sequence ID" value="XM_007399539.1"/>
</dbReference>
<dbReference type="KEGG" id="pco:PHACADRAFT_212419"/>
<dbReference type="Gene3D" id="2.80.10.50">
    <property type="match status" value="1"/>
</dbReference>
<protein>
    <submittedName>
        <fullName evidence="1">Uncharacterized protein</fullName>
    </submittedName>
</protein>
<reference evidence="1 2" key="1">
    <citation type="journal article" date="2012" name="BMC Genomics">
        <title>Comparative genomics of the white-rot fungi, Phanerochaete carnosa and P. chrysosporium, to elucidate the genetic basis of the distinct wood types they colonize.</title>
        <authorList>
            <person name="Suzuki H."/>
            <person name="MacDonald J."/>
            <person name="Syed K."/>
            <person name="Salamov A."/>
            <person name="Hori C."/>
            <person name="Aerts A."/>
            <person name="Henrissat B."/>
            <person name="Wiebenga A."/>
            <person name="vanKuyk P.A."/>
            <person name="Barry K."/>
            <person name="Lindquist E."/>
            <person name="LaButti K."/>
            <person name="Lapidus A."/>
            <person name="Lucas S."/>
            <person name="Coutinho P."/>
            <person name="Gong Y."/>
            <person name="Samejima M."/>
            <person name="Mahadevan R."/>
            <person name="Abou-Zaid M."/>
            <person name="de Vries R.P."/>
            <person name="Igarashi K."/>
            <person name="Yadav J.S."/>
            <person name="Grigoriev I.V."/>
            <person name="Master E.R."/>
        </authorList>
    </citation>
    <scope>NUCLEOTIDE SEQUENCE [LARGE SCALE GENOMIC DNA]</scope>
    <source>
        <strain evidence="1 2">HHB-10118-sp</strain>
    </source>
</reference>
<dbReference type="Pfam" id="PF16850">
    <property type="entry name" value="Inhibitor_I66"/>
    <property type="match status" value="1"/>
</dbReference>
<dbReference type="AlphaFoldDB" id="K5VYZ7"/>
<evidence type="ECO:0000313" key="1">
    <source>
        <dbReference type="EMBL" id="EKM51804.1"/>
    </source>
</evidence>
<sequence length="152" mass="16752">MSLWSGTYIITSKANGFRVGDPLQSRCAPLLLMLPLDRLFLHAANDAAVGDRDGRVVAYLFEAEQANEWIIKPCPQMGENCYTIMKPGEPLGWIVTDTDEETQIVVRPLIVAPSSSPPVSLRCFLPMKSLSLFVTATDGRTNISMDNATFDM</sequence>
<dbReference type="GO" id="GO:0004867">
    <property type="term" value="F:serine-type endopeptidase inhibitor activity"/>
    <property type="evidence" value="ECO:0007669"/>
    <property type="project" value="InterPro"/>
</dbReference>